<comment type="subunit">
    <text evidence="11">Heterodimer of a large membrane-associated beta subunit and a small pyruvoyl-containing alpha subunit.</text>
</comment>
<comment type="subcellular location">
    <subcellularLocation>
        <location evidence="11">Cell membrane</location>
        <topology evidence="11">Peripheral membrane protein</topology>
    </subcellularLocation>
</comment>
<evidence type="ECO:0000256" key="9">
    <source>
        <dbReference type="ARBA" id="ARBA00023264"/>
    </source>
</evidence>
<dbReference type="EC" id="4.1.1.-" evidence="11"/>
<keyword evidence="7 11" id="KW-0594">Phospholipid biosynthesis</keyword>
<dbReference type="NCBIfam" id="NF003685">
    <property type="entry name" value="PRK05305.2-5"/>
    <property type="match status" value="1"/>
</dbReference>
<evidence type="ECO:0000256" key="6">
    <source>
        <dbReference type="ARBA" id="ARBA00023145"/>
    </source>
</evidence>
<comment type="cofactor">
    <cofactor evidence="11">
        <name>pyruvate</name>
        <dbReference type="ChEBI" id="CHEBI:15361"/>
    </cofactor>
    <text evidence="11">Binds 1 pyruvoyl group covalently per subunit.</text>
</comment>
<keyword evidence="12" id="KW-0812">Transmembrane</keyword>
<evidence type="ECO:0000256" key="11">
    <source>
        <dbReference type="HAMAP-Rule" id="MF_00664"/>
    </source>
</evidence>
<accession>A0A099T563</accession>
<keyword evidence="9 11" id="KW-1208">Phospholipid metabolism</keyword>
<evidence type="ECO:0000256" key="4">
    <source>
        <dbReference type="ARBA" id="ARBA00023098"/>
    </source>
</evidence>
<evidence type="ECO:0000256" key="1">
    <source>
        <dbReference type="ARBA" id="ARBA00022475"/>
    </source>
</evidence>
<comment type="catalytic activity">
    <reaction evidence="11">
        <text>archaetidylserine + H(+) = archaetidylethanolamine + CO2</text>
        <dbReference type="Rhea" id="RHEA:51488"/>
        <dbReference type="ChEBI" id="CHEBI:15378"/>
        <dbReference type="ChEBI" id="CHEBI:16526"/>
        <dbReference type="ChEBI" id="CHEBI:71517"/>
        <dbReference type="ChEBI" id="CHEBI:134176"/>
    </reaction>
</comment>
<evidence type="ECO:0000256" key="10">
    <source>
        <dbReference type="ARBA" id="ARBA00023317"/>
    </source>
</evidence>
<keyword evidence="1 11" id="KW-1003">Cell membrane</keyword>
<dbReference type="EMBL" id="JRHO01000009">
    <property type="protein sequence ID" value="KGK99298.1"/>
    <property type="molecule type" value="Genomic_DNA"/>
</dbReference>
<dbReference type="OrthoDB" id="50255at2157"/>
<comment type="caution">
    <text evidence="13">The sequence shown here is derived from an EMBL/GenBank/DDBJ whole genome shotgun (WGS) entry which is preliminary data.</text>
</comment>
<evidence type="ECO:0000256" key="8">
    <source>
        <dbReference type="ARBA" id="ARBA00023239"/>
    </source>
</evidence>
<dbReference type="InterPro" id="IPR003817">
    <property type="entry name" value="PS_Dcarbxylase"/>
</dbReference>
<dbReference type="Pfam" id="PF02666">
    <property type="entry name" value="PS_Dcarbxylase"/>
    <property type="match status" value="1"/>
</dbReference>
<feature type="transmembrane region" description="Helical" evidence="12">
    <location>
        <begin position="33"/>
        <end position="50"/>
    </location>
</feature>
<feature type="chain" id="PRO_5023258497" description="Archaetidylserine decarboxylase beta chain" evidence="11">
    <location>
        <begin position="1"/>
        <end position="170"/>
    </location>
</feature>
<comment type="function">
    <text evidence="11">Catalyzes the formation of archaetidylethanolamine (PtdEtn) from archaetidylserine (PtdSer).</text>
</comment>
<feature type="modified residue" description="Pyruvic acid (Ser); by autocatalysis" evidence="11">
    <location>
        <position position="171"/>
    </location>
</feature>
<evidence type="ECO:0000256" key="2">
    <source>
        <dbReference type="ARBA" id="ARBA00022516"/>
    </source>
</evidence>
<name>A0A099T563_METMT</name>
<dbReference type="HAMAP" id="MF_00664">
    <property type="entry name" value="PS_decarb_PSD_A"/>
    <property type="match status" value="1"/>
</dbReference>
<keyword evidence="2 11" id="KW-0444">Lipid biosynthesis</keyword>
<feature type="site" description="Cleavage (non-hydrolytic); by autocatalysis" evidence="11">
    <location>
        <begin position="170"/>
        <end position="171"/>
    </location>
</feature>
<keyword evidence="6 11" id="KW-0865">Zymogen</keyword>
<comment type="PTM">
    <text evidence="11">Is synthesized initially as an inactive proenzyme. Formation of the active enzyme involves a self-maturation process in which the active site pyruvoyl group is generated from an internal serine residue via an autocatalytic post-translational modification. Two non-identical subunits are generated from the proenzyme in this reaction, and the pyruvate is formed at the N-terminus of the alpha chain, which is derived from the carboxyl end of the proenzyme. The post-translation cleavage follows an unusual pathway, termed non-hydrolytic serinolysis, in which the side chain hydroxyl group of the serine supplies its oxygen atom to form the C-terminus of the beta chain, while the remainder of the serine residue undergoes an oxidative deamination to produce ammonia and the pyruvoyl prosthetic group on the alpha chain.</text>
</comment>
<keyword evidence="10 11" id="KW-0670">Pyruvate</keyword>
<keyword evidence="8 11" id="KW-0456">Lyase</keyword>
<keyword evidence="3 11" id="KW-0210">Decarboxylase</keyword>
<evidence type="ECO:0000256" key="3">
    <source>
        <dbReference type="ARBA" id="ARBA00022793"/>
    </source>
</evidence>
<dbReference type="GO" id="GO:0004609">
    <property type="term" value="F:phosphatidylserine decarboxylase activity"/>
    <property type="evidence" value="ECO:0007669"/>
    <property type="project" value="InterPro"/>
</dbReference>
<protein>
    <recommendedName>
        <fullName evidence="11">Putative archaetidylserine decarboxylase proenzyme</fullName>
        <ecNumber evidence="11">4.1.1.-</ecNumber>
    </recommendedName>
    <component>
        <recommendedName>
            <fullName evidence="11">Archaetidylserine decarboxylase alpha chain</fullName>
        </recommendedName>
    </component>
    <component>
        <recommendedName>
            <fullName evidence="11">Archaetidylserine decarboxylase beta chain</fullName>
        </recommendedName>
    </component>
</protein>
<dbReference type="PANTHER" id="PTHR35809:SF1">
    <property type="entry name" value="ARCHAETIDYLSERINE DECARBOXYLASE PROENZYME-RELATED"/>
    <property type="match status" value="1"/>
</dbReference>
<keyword evidence="4 11" id="KW-0443">Lipid metabolism</keyword>
<reference evidence="13 14" key="1">
    <citation type="submission" date="2014-09" db="EMBL/GenBank/DDBJ databases">
        <title>Draft genome sequence of an obligately methylotrophic methanogen, Methanococcoides methylutens, isolated from marine sediment.</title>
        <authorList>
            <person name="Guan Y."/>
            <person name="Ngugi D.K."/>
            <person name="Blom J."/>
            <person name="Ali S."/>
            <person name="Ferry J.G."/>
            <person name="Stingl U."/>
        </authorList>
    </citation>
    <scope>NUCLEOTIDE SEQUENCE [LARGE SCALE GENOMIC DNA]</scope>
    <source>
        <strain evidence="13 14">DSM 2657</strain>
    </source>
</reference>
<evidence type="ECO:0000256" key="7">
    <source>
        <dbReference type="ARBA" id="ARBA00023209"/>
    </source>
</evidence>
<keyword evidence="12" id="KW-1133">Transmembrane helix</keyword>
<keyword evidence="5 11" id="KW-0472">Membrane</keyword>
<dbReference type="PANTHER" id="PTHR35809">
    <property type="entry name" value="ARCHAETIDYLSERINE DECARBOXYLASE PROENZYME-RELATED"/>
    <property type="match status" value="1"/>
</dbReference>
<evidence type="ECO:0000256" key="12">
    <source>
        <dbReference type="SAM" id="Phobius"/>
    </source>
</evidence>
<keyword evidence="14" id="KW-1185">Reference proteome</keyword>
<evidence type="ECO:0000313" key="14">
    <source>
        <dbReference type="Proteomes" id="UP000029859"/>
    </source>
</evidence>
<evidence type="ECO:0000256" key="5">
    <source>
        <dbReference type="ARBA" id="ARBA00023136"/>
    </source>
</evidence>
<dbReference type="AlphaFoldDB" id="A0A099T563"/>
<dbReference type="GO" id="GO:0005886">
    <property type="term" value="C:plasma membrane"/>
    <property type="evidence" value="ECO:0007669"/>
    <property type="project" value="UniProtKB-SubCell"/>
</dbReference>
<organism evidence="13 14">
    <name type="scientific">Methanococcoides methylutens</name>
    <dbReference type="NCBI Taxonomy" id="2226"/>
    <lineage>
        <taxon>Archaea</taxon>
        <taxon>Methanobacteriati</taxon>
        <taxon>Methanobacteriota</taxon>
        <taxon>Stenosarchaea group</taxon>
        <taxon>Methanomicrobia</taxon>
        <taxon>Methanosarcinales</taxon>
        <taxon>Methanosarcinaceae</taxon>
        <taxon>Methanococcoides</taxon>
    </lineage>
</organism>
<gene>
    <name evidence="11" type="primary">asd</name>
    <name evidence="13" type="ORF">LI82_04590</name>
</gene>
<dbReference type="GO" id="GO:0008654">
    <property type="term" value="P:phospholipid biosynthetic process"/>
    <property type="evidence" value="ECO:0007669"/>
    <property type="project" value="UniProtKB-UniRule"/>
</dbReference>
<feature type="chain" id="PRO_5023258496" description="Archaetidylserine decarboxylase alpha chain" evidence="11">
    <location>
        <begin position="171"/>
        <end position="209"/>
    </location>
</feature>
<evidence type="ECO:0000313" key="13">
    <source>
        <dbReference type="EMBL" id="KGK99298.1"/>
    </source>
</evidence>
<dbReference type="Proteomes" id="UP000029859">
    <property type="component" value="Unassembled WGS sequence"/>
</dbReference>
<comment type="similarity">
    <text evidence="11">Belongs to the phosphatidylserine decarboxylase family. PSD-A subfamily.</text>
</comment>
<dbReference type="RefSeq" id="WP_048193702.1">
    <property type="nucleotide sequence ID" value="NZ_CAAGSM010000006.1"/>
</dbReference>
<proteinExistence type="inferred from homology"/>
<feature type="active site" description="Schiff-base intermediate with substrate; via pyruvic acid" evidence="11">
    <location>
        <position position="171"/>
    </location>
</feature>
<sequence length="209" mass="23007">MLAKDSTSWVAVVGLLALASTIASNFTGLELLRYLSYLGLALFLFIVWFFRDPERTTKICDHCLFSAADGKVIDISNGKVCVFMNVHNVHVNRAPISGTIRGITHIKGGHIPAFNKDSERNERTITVIESSHGDVEVTQIAGVLVRRIVSYLKVGDKVASGQKIGMIRFGSRVDVTIPSDFEISCKVGDRVHAGETMIAKEKGFKREKQ</sequence>
<dbReference type="InterPro" id="IPR033175">
    <property type="entry name" value="PSD-A"/>
</dbReference>